<dbReference type="EMBL" id="FODT01000002">
    <property type="protein sequence ID" value="SEO37102.1"/>
    <property type="molecule type" value="Genomic_DNA"/>
</dbReference>
<feature type="chain" id="PRO_5011697733" evidence="3">
    <location>
        <begin position="31"/>
        <end position="226"/>
    </location>
</feature>
<name>A0A1H8P5G8_9BRAD</name>
<keyword evidence="3" id="KW-0732">Signal</keyword>
<evidence type="ECO:0000313" key="4">
    <source>
        <dbReference type="EMBL" id="SEO37102.1"/>
    </source>
</evidence>
<dbReference type="SMART" id="SM00028">
    <property type="entry name" value="TPR"/>
    <property type="match status" value="3"/>
</dbReference>
<feature type="signal peptide" evidence="3">
    <location>
        <begin position="1"/>
        <end position="30"/>
    </location>
</feature>
<feature type="repeat" description="TPR" evidence="1">
    <location>
        <begin position="174"/>
        <end position="207"/>
    </location>
</feature>
<sequence length="226" mass="24669">MASGFSACRHLPRAALFAALLSLAPFAAQAQAPDGSPKTAPPKHHPEKPLDVPPSPPAKLPRVGGDQVKGLDFLFGALKAAPDQASAKHVEARIWALWSKTPSDTAALLMARSKVAVEAKQYDVAVKLLDAVVKLRPDYVEGWNRRATIFYLQNNYVRSLGDIEQVLMREPRHFGALAGLGMIMQELGDDKRALEAFRKALVVNPHLDKLPDLVKTLSEKVEGRDI</sequence>
<protein>
    <submittedName>
        <fullName evidence="4">Tetratricopeptide repeat-containing protein</fullName>
    </submittedName>
</protein>
<evidence type="ECO:0000313" key="5">
    <source>
        <dbReference type="Proteomes" id="UP000199615"/>
    </source>
</evidence>
<dbReference type="PROSITE" id="PS50005">
    <property type="entry name" value="TPR"/>
    <property type="match status" value="1"/>
</dbReference>
<dbReference type="OrthoDB" id="9815010at2"/>
<proteinExistence type="predicted"/>
<evidence type="ECO:0000256" key="1">
    <source>
        <dbReference type="PROSITE-ProRule" id="PRU00339"/>
    </source>
</evidence>
<dbReference type="Proteomes" id="UP000199615">
    <property type="component" value="Unassembled WGS sequence"/>
</dbReference>
<evidence type="ECO:0000256" key="2">
    <source>
        <dbReference type="SAM" id="MobiDB-lite"/>
    </source>
</evidence>
<accession>A0A1H8P5G8</accession>
<dbReference type="RefSeq" id="WP_092682243.1">
    <property type="nucleotide sequence ID" value="NZ_FODT01000002.1"/>
</dbReference>
<evidence type="ECO:0000256" key="3">
    <source>
        <dbReference type="SAM" id="SignalP"/>
    </source>
</evidence>
<dbReference type="InterPro" id="IPR011990">
    <property type="entry name" value="TPR-like_helical_dom_sf"/>
</dbReference>
<organism evidence="4 5">
    <name type="scientific">Rhodopseudomonas pseudopalustris</name>
    <dbReference type="NCBI Taxonomy" id="1513892"/>
    <lineage>
        <taxon>Bacteria</taxon>
        <taxon>Pseudomonadati</taxon>
        <taxon>Pseudomonadota</taxon>
        <taxon>Alphaproteobacteria</taxon>
        <taxon>Hyphomicrobiales</taxon>
        <taxon>Nitrobacteraceae</taxon>
        <taxon>Rhodopseudomonas</taxon>
    </lineage>
</organism>
<dbReference type="Gene3D" id="1.25.40.10">
    <property type="entry name" value="Tetratricopeptide repeat domain"/>
    <property type="match status" value="1"/>
</dbReference>
<gene>
    <name evidence="4" type="ORF">SAMN05444123_102410</name>
</gene>
<feature type="region of interest" description="Disordered" evidence="2">
    <location>
        <begin position="31"/>
        <end position="61"/>
    </location>
</feature>
<dbReference type="InterPro" id="IPR019734">
    <property type="entry name" value="TPR_rpt"/>
</dbReference>
<keyword evidence="1" id="KW-0802">TPR repeat</keyword>
<reference evidence="5" key="1">
    <citation type="submission" date="2016-10" db="EMBL/GenBank/DDBJ databases">
        <authorList>
            <person name="Varghese N."/>
            <person name="Submissions S."/>
        </authorList>
    </citation>
    <scope>NUCLEOTIDE SEQUENCE [LARGE SCALE GENOMIC DNA]</scope>
    <source>
        <strain evidence="5">DSM 123</strain>
    </source>
</reference>
<dbReference type="SUPFAM" id="SSF48452">
    <property type="entry name" value="TPR-like"/>
    <property type="match status" value="1"/>
</dbReference>
<dbReference type="AlphaFoldDB" id="A0A1H8P5G8"/>
<keyword evidence="5" id="KW-1185">Reference proteome</keyword>